<sequence length="208" mass="21329">MQRWILGARPRTLPAAVVPVLVGTAVAAGSGIVWWRAAAALVVALALQVAVNYANDLSDGVRGTDGQDRVGPQRLVGSGLATPQEVRLAMLGAFGVAAVAGLLLAAAVTPWLLVVGAASMAAGWLYTGGPSPYGYLGLGEVFVFVFFGLVATVGSTYVHQRQVPAVAWAAATAVGLLACALLVVNNLRDRPADAEAGKRTLAVRMGDR</sequence>
<keyword evidence="6 8" id="KW-1133">Transmembrane helix</keyword>
<dbReference type="NCBIfam" id="NF004751">
    <property type="entry name" value="PRK06080.1-3"/>
    <property type="match status" value="1"/>
</dbReference>
<feature type="transmembrane region" description="Helical" evidence="8">
    <location>
        <begin position="165"/>
        <end position="184"/>
    </location>
</feature>
<evidence type="ECO:0000313" key="9">
    <source>
        <dbReference type="EMBL" id="SUZ53994.1"/>
    </source>
</evidence>
<reference evidence="9" key="1">
    <citation type="submission" date="2018-05" db="EMBL/GenBank/DDBJ databases">
        <authorList>
            <person name="Lanie J.A."/>
            <person name="Ng W.-L."/>
            <person name="Kazmierczak K.M."/>
            <person name="Andrzejewski T.M."/>
            <person name="Davidsen T.M."/>
            <person name="Wayne K.J."/>
            <person name="Tettelin H."/>
            <person name="Glass J.I."/>
            <person name="Rusch D."/>
            <person name="Podicherti R."/>
            <person name="Tsui H.-C.T."/>
            <person name="Winkler M.E."/>
        </authorList>
    </citation>
    <scope>NUCLEOTIDE SEQUENCE</scope>
</reference>
<dbReference type="GO" id="GO:0009234">
    <property type="term" value="P:menaquinone biosynthetic process"/>
    <property type="evidence" value="ECO:0007669"/>
    <property type="project" value="UniProtKB-UniPathway"/>
</dbReference>
<gene>
    <name evidence="9" type="ORF">METZ01_LOCUS6848</name>
</gene>
<evidence type="ECO:0000256" key="8">
    <source>
        <dbReference type="SAM" id="Phobius"/>
    </source>
</evidence>
<dbReference type="AlphaFoldDB" id="A0A381NIQ3"/>
<dbReference type="GO" id="GO:0004659">
    <property type="term" value="F:prenyltransferase activity"/>
    <property type="evidence" value="ECO:0007669"/>
    <property type="project" value="InterPro"/>
</dbReference>
<evidence type="ECO:0000256" key="1">
    <source>
        <dbReference type="ARBA" id="ARBA00004141"/>
    </source>
</evidence>
<evidence type="ECO:0000256" key="7">
    <source>
        <dbReference type="ARBA" id="ARBA00023136"/>
    </source>
</evidence>
<dbReference type="Gene3D" id="1.10.357.140">
    <property type="entry name" value="UbiA prenyltransferase"/>
    <property type="match status" value="1"/>
</dbReference>
<name>A0A381NIQ3_9ZZZZ</name>
<dbReference type="EMBL" id="UINC01000362">
    <property type="protein sequence ID" value="SUZ53994.1"/>
    <property type="molecule type" value="Genomic_DNA"/>
</dbReference>
<dbReference type="InterPro" id="IPR044878">
    <property type="entry name" value="UbiA_sf"/>
</dbReference>
<evidence type="ECO:0000256" key="3">
    <source>
        <dbReference type="ARBA" id="ARBA00022428"/>
    </source>
</evidence>
<comment type="pathway">
    <text evidence="2">Quinol/quinone metabolism; menaquinone biosynthesis.</text>
</comment>
<keyword evidence="4" id="KW-0808">Transferase</keyword>
<dbReference type="GO" id="GO:0016020">
    <property type="term" value="C:membrane"/>
    <property type="evidence" value="ECO:0007669"/>
    <property type="project" value="UniProtKB-SubCell"/>
</dbReference>
<dbReference type="NCBIfam" id="TIGR00751">
    <property type="entry name" value="menA"/>
    <property type="match status" value="1"/>
</dbReference>
<protein>
    <recommendedName>
        <fullName evidence="10">1,4-dihydroxy-2-naphthoate octaprenyltransferase</fullName>
    </recommendedName>
</protein>
<dbReference type="InterPro" id="IPR026046">
    <property type="entry name" value="UBIAD1"/>
</dbReference>
<comment type="subcellular location">
    <subcellularLocation>
        <location evidence="1">Membrane</location>
        <topology evidence="1">Multi-pass membrane protein</topology>
    </subcellularLocation>
</comment>
<feature type="transmembrane region" description="Helical" evidence="8">
    <location>
        <begin position="88"/>
        <end position="113"/>
    </location>
</feature>
<evidence type="ECO:0000256" key="6">
    <source>
        <dbReference type="ARBA" id="ARBA00022989"/>
    </source>
</evidence>
<dbReference type="PANTHER" id="PTHR13929:SF0">
    <property type="entry name" value="UBIA PRENYLTRANSFERASE DOMAIN-CONTAINING PROTEIN 1"/>
    <property type="match status" value="1"/>
</dbReference>
<proteinExistence type="predicted"/>
<dbReference type="PANTHER" id="PTHR13929">
    <property type="entry name" value="1,4-DIHYDROXY-2-NAPHTHOATE OCTAPRENYLTRANSFERASE"/>
    <property type="match status" value="1"/>
</dbReference>
<dbReference type="InterPro" id="IPR000537">
    <property type="entry name" value="UbiA_prenyltransferase"/>
</dbReference>
<dbReference type="Pfam" id="PF01040">
    <property type="entry name" value="UbiA"/>
    <property type="match status" value="1"/>
</dbReference>
<evidence type="ECO:0008006" key="10">
    <source>
        <dbReference type="Google" id="ProtNLM"/>
    </source>
</evidence>
<feature type="transmembrane region" description="Helical" evidence="8">
    <location>
        <begin position="133"/>
        <end position="153"/>
    </location>
</feature>
<feature type="non-terminal residue" evidence="9">
    <location>
        <position position="1"/>
    </location>
</feature>
<dbReference type="GO" id="GO:0042371">
    <property type="term" value="P:vitamin K biosynthetic process"/>
    <property type="evidence" value="ECO:0007669"/>
    <property type="project" value="TreeGrafter"/>
</dbReference>
<dbReference type="CDD" id="cd13962">
    <property type="entry name" value="PT_UbiA_UBIAD1"/>
    <property type="match status" value="1"/>
</dbReference>
<organism evidence="9">
    <name type="scientific">marine metagenome</name>
    <dbReference type="NCBI Taxonomy" id="408172"/>
    <lineage>
        <taxon>unclassified sequences</taxon>
        <taxon>metagenomes</taxon>
        <taxon>ecological metagenomes</taxon>
    </lineage>
</organism>
<keyword evidence="3" id="KW-0474">Menaquinone biosynthesis</keyword>
<dbReference type="UniPathway" id="UPA00079"/>
<evidence type="ECO:0000256" key="2">
    <source>
        <dbReference type="ARBA" id="ARBA00004863"/>
    </source>
</evidence>
<keyword evidence="5 8" id="KW-0812">Transmembrane</keyword>
<evidence type="ECO:0000256" key="4">
    <source>
        <dbReference type="ARBA" id="ARBA00022679"/>
    </source>
</evidence>
<accession>A0A381NIQ3</accession>
<keyword evidence="7 8" id="KW-0472">Membrane</keyword>
<evidence type="ECO:0000256" key="5">
    <source>
        <dbReference type="ARBA" id="ARBA00022692"/>
    </source>
</evidence>
<feature type="non-terminal residue" evidence="9">
    <location>
        <position position="208"/>
    </location>
</feature>